<sequence>MATSLLDIRQLECFIAVAEELHMGRAASRLHMTQPPLTRRINRLEHDLGVRLFARHSGGMQLTEPGAVLLDRAYRIVRLSDHAVERTRLADRGHVGELAIGYFGTTIFDAVPRLLRGFLGRHPEVALRLELAPKNVQAEAIADGRMHIGFSRFYRDEPGLTVRRVCTEPVFVALPDSHPLLRRGEVRVADLRDEEIVLFPSAPRPSFADEISQICNDAGFVVRVACEAEDAVTALSYVAASGLCAIVPRSATCIGLPGVSFALLGDARWQDLSCLHRAGEVAPVARSFLNYLDNWTEAKERARIAIPK</sequence>
<dbReference type="InterPro" id="IPR000847">
    <property type="entry name" value="LysR_HTH_N"/>
</dbReference>
<dbReference type="Pfam" id="PF03466">
    <property type="entry name" value="LysR_substrate"/>
    <property type="match status" value="1"/>
</dbReference>
<comment type="similarity">
    <text evidence="1">Belongs to the LysR transcriptional regulatory family.</text>
</comment>
<keyword evidence="4" id="KW-0804">Transcription</keyword>
<organism evidence="6 7">
    <name type="scientific">Pseudonocardia yunnanensis</name>
    <dbReference type="NCBI Taxonomy" id="58107"/>
    <lineage>
        <taxon>Bacteria</taxon>
        <taxon>Bacillati</taxon>
        <taxon>Actinomycetota</taxon>
        <taxon>Actinomycetes</taxon>
        <taxon>Pseudonocardiales</taxon>
        <taxon>Pseudonocardiaceae</taxon>
        <taxon>Pseudonocardia</taxon>
    </lineage>
</organism>
<dbReference type="Pfam" id="PF00126">
    <property type="entry name" value="HTH_1"/>
    <property type="match status" value="1"/>
</dbReference>
<evidence type="ECO:0000313" key="6">
    <source>
        <dbReference type="EMBL" id="MFD1523000.1"/>
    </source>
</evidence>
<comment type="caution">
    <text evidence="6">The sequence shown here is derived from an EMBL/GenBank/DDBJ whole genome shotgun (WGS) entry which is preliminary data.</text>
</comment>
<evidence type="ECO:0000256" key="4">
    <source>
        <dbReference type="ARBA" id="ARBA00023163"/>
    </source>
</evidence>
<evidence type="ECO:0000313" key="7">
    <source>
        <dbReference type="Proteomes" id="UP001597114"/>
    </source>
</evidence>
<accession>A0ABW4F8C8</accession>
<keyword evidence="2" id="KW-0805">Transcription regulation</keyword>
<dbReference type="InterPro" id="IPR005119">
    <property type="entry name" value="LysR_subst-bd"/>
</dbReference>
<dbReference type="SUPFAM" id="SSF46785">
    <property type="entry name" value="Winged helix' DNA-binding domain"/>
    <property type="match status" value="1"/>
</dbReference>
<name>A0ABW4F8C8_9PSEU</name>
<dbReference type="Gene3D" id="1.10.10.10">
    <property type="entry name" value="Winged helix-like DNA-binding domain superfamily/Winged helix DNA-binding domain"/>
    <property type="match status" value="1"/>
</dbReference>
<dbReference type="EMBL" id="JBHUCO010000054">
    <property type="protein sequence ID" value="MFD1523000.1"/>
    <property type="molecule type" value="Genomic_DNA"/>
</dbReference>
<keyword evidence="3" id="KW-0238">DNA-binding</keyword>
<feature type="domain" description="HTH lysR-type" evidence="5">
    <location>
        <begin position="6"/>
        <end position="63"/>
    </location>
</feature>
<proteinExistence type="inferred from homology"/>
<dbReference type="Gene3D" id="3.40.190.10">
    <property type="entry name" value="Periplasmic binding protein-like II"/>
    <property type="match status" value="2"/>
</dbReference>
<evidence type="ECO:0000259" key="5">
    <source>
        <dbReference type="PROSITE" id="PS50931"/>
    </source>
</evidence>
<evidence type="ECO:0000256" key="2">
    <source>
        <dbReference type="ARBA" id="ARBA00023015"/>
    </source>
</evidence>
<dbReference type="Proteomes" id="UP001597114">
    <property type="component" value="Unassembled WGS sequence"/>
</dbReference>
<reference evidence="7" key="1">
    <citation type="journal article" date="2019" name="Int. J. Syst. Evol. Microbiol.">
        <title>The Global Catalogue of Microorganisms (GCM) 10K type strain sequencing project: providing services to taxonomists for standard genome sequencing and annotation.</title>
        <authorList>
            <consortium name="The Broad Institute Genomics Platform"/>
            <consortium name="The Broad Institute Genome Sequencing Center for Infectious Disease"/>
            <person name="Wu L."/>
            <person name="Ma J."/>
        </authorList>
    </citation>
    <scope>NUCLEOTIDE SEQUENCE [LARGE SCALE GENOMIC DNA]</scope>
    <source>
        <strain evidence="7">CCM 7043</strain>
    </source>
</reference>
<dbReference type="SUPFAM" id="SSF53850">
    <property type="entry name" value="Periplasmic binding protein-like II"/>
    <property type="match status" value="1"/>
</dbReference>
<evidence type="ECO:0000256" key="1">
    <source>
        <dbReference type="ARBA" id="ARBA00009437"/>
    </source>
</evidence>
<dbReference type="PANTHER" id="PTHR30346">
    <property type="entry name" value="TRANSCRIPTIONAL DUAL REGULATOR HCAR-RELATED"/>
    <property type="match status" value="1"/>
</dbReference>
<dbReference type="InterPro" id="IPR036390">
    <property type="entry name" value="WH_DNA-bd_sf"/>
</dbReference>
<evidence type="ECO:0000256" key="3">
    <source>
        <dbReference type="ARBA" id="ARBA00023125"/>
    </source>
</evidence>
<protein>
    <submittedName>
        <fullName evidence="6">LysR family transcriptional regulator</fullName>
    </submittedName>
</protein>
<dbReference type="PANTHER" id="PTHR30346:SF0">
    <property type="entry name" value="HCA OPERON TRANSCRIPTIONAL ACTIVATOR HCAR"/>
    <property type="match status" value="1"/>
</dbReference>
<dbReference type="RefSeq" id="WP_344725094.1">
    <property type="nucleotide sequence ID" value="NZ_BAAAUS010000028.1"/>
</dbReference>
<dbReference type="InterPro" id="IPR036388">
    <property type="entry name" value="WH-like_DNA-bd_sf"/>
</dbReference>
<dbReference type="PROSITE" id="PS50931">
    <property type="entry name" value="HTH_LYSR"/>
    <property type="match status" value="1"/>
</dbReference>
<dbReference type="PRINTS" id="PR00039">
    <property type="entry name" value="HTHLYSR"/>
</dbReference>
<gene>
    <name evidence="6" type="ORF">ACFSJD_36325</name>
</gene>
<keyword evidence="7" id="KW-1185">Reference proteome</keyword>